<evidence type="ECO:0008006" key="4">
    <source>
        <dbReference type="Google" id="ProtNLM"/>
    </source>
</evidence>
<dbReference type="InterPro" id="IPR011047">
    <property type="entry name" value="Quinoprotein_ADH-like_sf"/>
</dbReference>
<evidence type="ECO:0000256" key="1">
    <source>
        <dbReference type="SAM" id="MobiDB-lite"/>
    </source>
</evidence>
<name>A0A8H6E6T2_PETAA</name>
<feature type="compositionally biased region" description="Polar residues" evidence="1">
    <location>
        <begin position="487"/>
        <end position="501"/>
    </location>
</feature>
<proteinExistence type="predicted"/>
<dbReference type="InterPro" id="IPR053143">
    <property type="entry name" value="Arylsulfate_ST"/>
</dbReference>
<evidence type="ECO:0000313" key="3">
    <source>
        <dbReference type="Proteomes" id="UP000541154"/>
    </source>
</evidence>
<protein>
    <recommendedName>
        <fullName evidence="4">ASST-domain-containing protein</fullName>
    </recommendedName>
</protein>
<accession>A0A8H6E6T2</accession>
<dbReference type="InterPro" id="IPR039535">
    <property type="entry name" value="ASST-like"/>
</dbReference>
<dbReference type="Proteomes" id="UP000541154">
    <property type="component" value="Unassembled WGS sequence"/>
</dbReference>
<reference evidence="2 3" key="1">
    <citation type="submission" date="2019-04" db="EMBL/GenBank/DDBJ databases">
        <title>Aspergillus burnettii sp. nov., novel species from soil in southeast Queensland.</title>
        <authorList>
            <person name="Gilchrist C.L.M."/>
            <person name="Pitt J.I."/>
            <person name="Lange L."/>
            <person name="Lacey H.J."/>
            <person name="Vuong D."/>
            <person name="Midgley D.J."/>
            <person name="Greenfield P."/>
            <person name="Bradbury M."/>
            <person name="Lacey E."/>
            <person name="Busk P.K."/>
            <person name="Pilgaard B."/>
            <person name="Chooi Y.H."/>
            <person name="Piggott A.M."/>
        </authorList>
    </citation>
    <scope>NUCLEOTIDE SEQUENCE [LARGE SCALE GENOMIC DNA]</scope>
    <source>
        <strain evidence="2 3">FRR 5400</strain>
    </source>
</reference>
<dbReference type="PANTHER" id="PTHR35340:SF9">
    <property type="entry name" value="ASST-DOMAIN-CONTAINING PROTEIN"/>
    <property type="match status" value="1"/>
</dbReference>
<dbReference type="EMBL" id="SPNV01000097">
    <property type="protein sequence ID" value="KAF5861541.1"/>
    <property type="molecule type" value="Genomic_DNA"/>
</dbReference>
<dbReference type="AlphaFoldDB" id="A0A8H6E6T2"/>
<evidence type="ECO:0000313" key="2">
    <source>
        <dbReference type="EMBL" id="KAF5861541.1"/>
    </source>
</evidence>
<keyword evidence="3" id="KW-1185">Reference proteome</keyword>
<dbReference type="SUPFAM" id="SSF50998">
    <property type="entry name" value="Quinoprotein alcohol dehydrogenase-like"/>
    <property type="match status" value="1"/>
</dbReference>
<gene>
    <name evidence="2" type="ORF">ETB97_012867</name>
</gene>
<sequence>MACSKQNNRQSFKALCLAVIHGLTFVSLANAAAWTSFQSRPDIRAPVMNITLKNDTFITPGYIFIAPFLTELPGPYIYDNDGNLIWSGADGSATELFHDLKVCPYEGSDHLCYFQGNQIEGYARGRHVVLNEHYKEVTAIQSGNGLTLSDLHELKFINETTALIPIYQPRRYNLEAYNISANKGWVMDGVFQEIDTKTGKVLFEWRSLDHVALSESYTPIRLDTVVGDGLSNATAWDYFHLNSVDKNSDGDYLVSARHTSCIYKVSGKDGSVKWRLGGRNSSIEMKDYNFSAQHDARFHEENDTVTVISLFDNGSNNYINTSTTSAGMIVSVDHEANISSLVKRYEAPDEGLLSTSQGNLQILPNKNAVIGWGSNPSISEHTEDGNPVFFATLNNPKTMNYRAYKFNWTGEPSDDPALRTYGASPGSATTFWMSWNGATRVDHWNLYGTNSSSDQFTLLSRVGKQGFQSTYTSPNYHPRAYAEAASSDGTSLGNSTANPSKQALDEETTARLQTTATKPQSERQVHNLTLLRRQTRQIMFYLQFPCHLDPMRMHLIQVTTIVPQNTLLAIRRRDPTPHHRPFTSVKELEFVKVPTIEKM</sequence>
<comment type="caution">
    <text evidence="2">The sequence shown here is derived from an EMBL/GenBank/DDBJ whole genome shotgun (WGS) entry which is preliminary data.</text>
</comment>
<feature type="region of interest" description="Disordered" evidence="1">
    <location>
        <begin position="483"/>
        <end position="504"/>
    </location>
</feature>
<dbReference type="Pfam" id="PF14269">
    <property type="entry name" value="Arylsulfotran_2"/>
    <property type="match status" value="1"/>
</dbReference>
<dbReference type="PANTHER" id="PTHR35340">
    <property type="entry name" value="PQQ ENZYME REPEAT PROTEIN-RELATED"/>
    <property type="match status" value="1"/>
</dbReference>
<organism evidence="2 3">
    <name type="scientific">Petromyces alliaceus</name>
    <name type="common">Aspergillus alliaceus</name>
    <dbReference type="NCBI Taxonomy" id="209559"/>
    <lineage>
        <taxon>Eukaryota</taxon>
        <taxon>Fungi</taxon>
        <taxon>Dikarya</taxon>
        <taxon>Ascomycota</taxon>
        <taxon>Pezizomycotina</taxon>
        <taxon>Eurotiomycetes</taxon>
        <taxon>Eurotiomycetidae</taxon>
        <taxon>Eurotiales</taxon>
        <taxon>Aspergillaceae</taxon>
        <taxon>Aspergillus</taxon>
        <taxon>Aspergillus subgen. Circumdati</taxon>
    </lineage>
</organism>